<dbReference type="RefSeq" id="WP_104924334.1">
    <property type="nucleotide sequence ID" value="NZ_CP019062.1"/>
</dbReference>
<evidence type="ECO:0000313" key="1">
    <source>
        <dbReference type="EMBL" id="AVF36971.1"/>
    </source>
</evidence>
<name>A0A2L1UVN8_9GAMM</name>
<dbReference type="EMBL" id="CP019062">
    <property type="protein sequence ID" value="AVF36971.1"/>
    <property type="molecule type" value="Genomic_DNA"/>
</dbReference>
<dbReference type="Proteomes" id="UP000239197">
    <property type="component" value="Chromosome"/>
</dbReference>
<accession>A0A2L1UVN8</accession>
<keyword evidence="2" id="KW-1185">Reference proteome</keyword>
<dbReference type="Pfam" id="PF26541">
    <property type="entry name" value="MafI2"/>
    <property type="match status" value="1"/>
</dbReference>
<protein>
    <submittedName>
        <fullName evidence="1">Uncharacterized protein</fullName>
    </submittedName>
</protein>
<gene>
    <name evidence="1" type="ORF">BV494_19515</name>
</gene>
<sequence>MYKNNLNAYFRISVQSALLGNITENIRAVVGVLSEQKIQIIFYYDGVIDEVDEELASEVGTEVIADFESGFNIDIKTIRLDYPEPIKIKDGFLLFLRKE</sequence>
<dbReference type="AlphaFoldDB" id="A0A2L1UVN8"/>
<evidence type="ECO:0000313" key="2">
    <source>
        <dbReference type="Proteomes" id="UP000239197"/>
    </source>
</evidence>
<proteinExistence type="predicted"/>
<organism evidence="1 2">
    <name type="scientific">Rahnella sikkimica</name>
    <dbReference type="NCBI Taxonomy" id="1805933"/>
    <lineage>
        <taxon>Bacteria</taxon>
        <taxon>Pseudomonadati</taxon>
        <taxon>Pseudomonadota</taxon>
        <taxon>Gammaproteobacteria</taxon>
        <taxon>Enterobacterales</taxon>
        <taxon>Yersiniaceae</taxon>
        <taxon>Rahnella</taxon>
    </lineage>
</organism>
<dbReference type="KEGG" id="rox:BV494_19515"/>
<dbReference type="InterPro" id="IPR058702">
    <property type="entry name" value="MafI2-like"/>
</dbReference>
<reference evidence="2" key="1">
    <citation type="submission" date="2017-01" db="EMBL/GenBank/DDBJ databases">
        <title>Genome sequence of Rouxiella sp. ERMR1:05.</title>
        <authorList>
            <person name="Kumar R."/>
            <person name="Singh D."/>
            <person name="Kumar S."/>
        </authorList>
    </citation>
    <scope>NUCLEOTIDE SEQUENCE [LARGE SCALE GENOMIC DNA]</scope>
    <source>
        <strain evidence="2">ERMR1:05</strain>
    </source>
</reference>
<dbReference type="OrthoDB" id="6637004at2"/>